<accession>A0ABV2SCY7</accession>
<proteinExistence type="predicted"/>
<evidence type="ECO:0000313" key="3">
    <source>
        <dbReference type="Proteomes" id="UP001549366"/>
    </source>
</evidence>
<name>A0ABV2SCY7_9GAMM</name>
<evidence type="ECO:0000313" key="2">
    <source>
        <dbReference type="EMBL" id="MET4755630.1"/>
    </source>
</evidence>
<dbReference type="RefSeq" id="WP_354010033.1">
    <property type="nucleotide sequence ID" value="NZ_JBEWTA010000001.1"/>
</dbReference>
<protein>
    <submittedName>
        <fullName evidence="2">Membrane metal-binding protein</fullName>
    </submittedName>
</protein>
<evidence type="ECO:0000256" key="1">
    <source>
        <dbReference type="SAM" id="Phobius"/>
    </source>
</evidence>
<comment type="caution">
    <text evidence="2">The sequence shown here is derived from an EMBL/GenBank/DDBJ whole genome shotgun (WGS) entry which is preliminary data.</text>
</comment>
<feature type="transmembrane region" description="Helical" evidence="1">
    <location>
        <begin position="45"/>
        <end position="65"/>
    </location>
</feature>
<dbReference type="EMBL" id="JBEWTB010000002">
    <property type="protein sequence ID" value="MET4755630.1"/>
    <property type="molecule type" value="Genomic_DNA"/>
</dbReference>
<keyword evidence="3" id="KW-1185">Reference proteome</keyword>
<keyword evidence="1" id="KW-1133">Transmembrane helix</keyword>
<keyword evidence="1" id="KW-0812">Transmembrane</keyword>
<sequence>MHTLAAGLSLKLAKKLKTTPLNAQILILFIMYLAVLGLNNDSRNMFGFFIFWGISSVVLLINVMINGKIWLEKQEDN</sequence>
<dbReference type="Proteomes" id="UP001549366">
    <property type="component" value="Unassembled WGS sequence"/>
</dbReference>
<organism evidence="2 3">
    <name type="scientific">Endozoicomonas lisbonensis</name>
    <dbReference type="NCBI Taxonomy" id="3120522"/>
    <lineage>
        <taxon>Bacteria</taxon>
        <taxon>Pseudomonadati</taxon>
        <taxon>Pseudomonadota</taxon>
        <taxon>Gammaproteobacteria</taxon>
        <taxon>Oceanospirillales</taxon>
        <taxon>Endozoicomonadaceae</taxon>
        <taxon>Endozoicomonas</taxon>
    </lineage>
</organism>
<reference evidence="2 3" key="1">
    <citation type="submission" date="2024-06" db="EMBL/GenBank/DDBJ databases">
        <title>Genomic Encyclopedia of Type Strains, Phase V (KMG-V): Genome sequencing to study the core and pangenomes of soil and plant-associated prokaryotes.</title>
        <authorList>
            <person name="Whitman W."/>
        </authorList>
    </citation>
    <scope>NUCLEOTIDE SEQUENCE [LARGE SCALE GENOMIC DNA]</scope>
    <source>
        <strain evidence="2 3">NE40</strain>
    </source>
</reference>
<feature type="transmembrane region" description="Helical" evidence="1">
    <location>
        <begin position="21"/>
        <end position="39"/>
    </location>
</feature>
<gene>
    <name evidence="2" type="ORF">V5J35_000822</name>
</gene>
<keyword evidence="1" id="KW-0472">Membrane</keyword>